<dbReference type="EMBL" id="JACHHT010000002">
    <property type="protein sequence ID" value="MBB6522754.1"/>
    <property type="molecule type" value="Genomic_DNA"/>
</dbReference>
<evidence type="ECO:0000313" key="2">
    <source>
        <dbReference type="EMBL" id="MBB6522754.1"/>
    </source>
</evidence>
<accession>A0A7X0MY67</accession>
<reference evidence="2 3" key="1">
    <citation type="submission" date="2020-08" db="EMBL/GenBank/DDBJ databases">
        <title>Genomic Encyclopedia of Type Strains, Phase IV (KMG-IV): sequencing the most valuable type-strain genomes for metagenomic binning, comparative biology and taxonomic classification.</title>
        <authorList>
            <person name="Goeker M."/>
        </authorList>
    </citation>
    <scope>NUCLEOTIDE SEQUENCE [LARGE SCALE GENOMIC DNA]</scope>
    <source>
        <strain evidence="2 3">DSM 22368</strain>
    </source>
</reference>
<dbReference type="Gene3D" id="3.40.630.30">
    <property type="match status" value="1"/>
</dbReference>
<keyword evidence="3" id="KW-1185">Reference proteome</keyword>
<gene>
    <name evidence="2" type="ORF">HNR48_003039</name>
</gene>
<comment type="caution">
    <text evidence="2">The sequence shown here is derived from an EMBL/GenBank/DDBJ whole genome shotgun (WGS) entry which is preliminary data.</text>
</comment>
<dbReference type="PROSITE" id="PS51729">
    <property type="entry name" value="GNAT_YJDJ"/>
    <property type="match status" value="1"/>
</dbReference>
<sequence>MTSNESFIVDHQVDSCRFIIPNSQAVLEYQLDSKQNRVDFSRTFVPQDLRGSGAAQALVSAGLRWARDEELSIEASCWYVEKFLRRKKP</sequence>
<protein>
    <recommendedName>
        <fullName evidence="1">N-acetyltransferase domain-containing protein</fullName>
    </recommendedName>
</protein>
<dbReference type="InterPro" id="IPR045057">
    <property type="entry name" value="Gcn5-rel_NAT"/>
</dbReference>
<evidence type="ECO:0000313" key="3">
    <source>
        <dbReference type="Proteomes" id="UP000528457"/>
    </source>
</evidence>
<dbReference type="InterPro" id="IPR031165">
    <property type="entry name" value="GNAT_YJDJ"/>
</dbReference>
<dbReference type="Proteomes" id="UP000528457">
    <property type="component" value="Unassembled WGS sequence"/>
</dbReference>
<dbReference type="SUPFAM" id="SSF55729">
    <property type="entry name" value="Acyl-CoA N-acyltransferases (Nat)"/>
    <property type="match status" value="1"/>
</dbReference>
<name>A0A7X0MY67_9GAMM</name>
<evidence type="ECO:0000259" key="1">
    <source>
        <dbReference type="PROSITE" id="PS51729"/>
    </source>
</evidence>
<dbReference type="AlphaFoldDB" id="A0A7X0MY67"/>
<proteinExistence type="predicted"/>
<dbReference type="RefSeq" id="WP_166845274.1">
    <property type="nucleotide sequence ID" value="NZ_JAAONY010000002.1"/>
</dbReference>
<dbReference type="InParanoid" id="A0A7X0MY67"/>
<organism evidence="2 3">
    <name type="scientific">Pseudoteredinibacter isoporae</name>
    <dbReference type="NCBI Taxonomy" id="570281"/>
    <lineage>
        <taxon>Bacteria</taxon>
        <taxon>Pseudomonadati</taxon>
        <taxon>Pseudomonadota</taxon>
        <taxon>Gammaproteobacteria</taxon>
        <taxon>Cellvibrionales</taxon>
        <taxon>Cellvibrionaceae</taxon>
        <taxon>Pseudoteredinibacter</taxon>
    </lineage>
</organism>
<dbReference type="PANTHER" id="PTHR31435">
    <property type="entry name" value="PROTEIN NATD1"/>
    <property type="match status" value="1"/>
</dbReference>
<dbReference type="Pfam" id="PF14542">
    <property type="entry name" value="Acetyltransf_CG"/>
    <property type="match status" value="1"/>
</dbReference>
<dbReference type="PANTHER" id="PTHR31435:SF9">
    <property type="entry name" value="PROTEIN NATD1"/>
    <property type="match status" value="1"/>
</dbReference>
<feature type="domain" description="N-acetyltransferase" evidence="1">
    <location>
        <begin position="1"/>
        <end position="89"/>
    </location>
</feature>
<dbReference type="InterPro" id="IPR016181">
    <property type="entry name" value="Acyl_CoA_acyltransferase"/>
</dbReference>